<dbReference type="InterPro" id="IPR050059">
    <property type="entry name" value="ATP_synthase_B_chain"/>
</dbReference>
<dbReference type="InterPro" id="IPR005864">
    <property type="entry name" value="ATP_synth_F0_bsu_bac"/>
</dbReference>
<keyword evidence="10 14" id="KW-0472">Membrane</keyword>
<name>A0ABW1F2G1_9ACTN</name>
<dbReference type="RefSeq" id="WP_313763532.1">
    <property type="nucleotide sequence ID" value="NZ_BAAAVH010000113.1"/>
</dbReference>
<evidence type="ECO:0000256" key="4">
    <source>
        <dbReference type="ARBA" id="ARBA00022475"/>
    </source>
</evidence>
<dbReference type="CDD" id="cd06503">
    <property type="entry name" value="ATP-synt_Fo_b"/>
    <property type="match status" value="1"/>
</dbReference>
<gene>
    <name evidence="14 17" type="primary">atpF</name>
    <name evidence="17" type="ORF">ACFP0N_26675</name>
</gene>
<evidence type="ECO:0000256" key="10">
    <source>
        <dbReference type="ARBA" id="ARBA00023136"/>
    </source>
</evidence>
<dbReference type="HAMAP" id="MF_01398">
    <property type="entry name" value="ATP_synth_b_bprime"/>
    <property type="match status" value="1"/>
</dbReference>
<evidence type="ECO:0000256" key="8">
    <source>
        <dbReference type="ARBA" id="ARBA00022989"/>
    </source>
</evidence>
<evidence type="ECO:0000256" key="15">
    <source>
        <dbReference type="RuleBase" id="RU003848"/>
    </source>
</evidence>
<keyword evidence="7 14" id="KW-0375">Hydrogen ion transport</keyword>
<comment type="subcellular location">
    <subcellularLocation>
        <location evidence="1 14">Cell membrane</location>
        <topology evidence="1 14">Single-pass membrane protein</topology>
    </subcellularLocation>
</comment>
<evidence type="ECO:0000256" key="3">
    <source>
        <dbReference type="ARBA" id="ARBA00022448"/>
    </source>
</evidence>
<evidence type="ECO:0000256" key="1">
    <source>
        <dbReference type="ARBA" id="ARBA00004162"/>
    </source>
</evidence>
<accession>A0ABW1F2G1</accession>
<evidence type="ECO:0000256" key="11">
    <source>
        <dbReference type="ARBA" id="ARBA00023310"/>
    </source>
</evidence>
<dbReference type="NCBIfam" id="TIGR01144">
    <property type="entry name" value="ATP_synt_b"/>
    <property type="match status" value="1"/>
</dbReference>
<evidence type="ECO:0000256" key="7">
    <source>
        <dbReference type="ARBA" id="ARBA00022781"/>
    </source>
</evidence>
<evidence type="ECO:0000256" key="14">
    <source>
        <dbReference type="HAMAP-Rule" id="MF_01398"/>
    </source>
</evidence>
<reference evidence="18" key="1">
    <citation type="journal article" date="2019" name="Int. J. Syst. Evol. Microbiol.">
        <title>The Global Catalogue of Microorganisms (GCM) 10K type strain sequencing project: providing services to taxonomists for standard genome sequencing and annotation.</title>
        <authorList>
            <consortium name="The Broad Institute Genomics Platform"/>
            <consortium name="The Broad Institute Genome Sequencing Center for Infectious Disease"/>
            <person name="Wu L."/>
            <person name="Ma J."/>
        </authorList>
    </citation>
    <scope>NUCLEOTIDE SEQUENCE [LARGE SCALE GENOMIC DNA]</scope>
    <source>
        <strain evidence="18">CGMCC 4.1469</strain>
    </source>
</reference>
<evidence type="ECO:0000256" key="13">
    <source>
        <dbReference type="ARBA" id="ARBA00025830"/>
    </source>
</evidence>
<comment type="caution">
    <text evidence="17">The sequence shown here is derived from an EMBL/GenBank/DDBJ whole genome shotgun (WGS) entry which is preliminary data.</text>
</comment>
<evidence type="ECO:0000313" key="18">
    <source>
        <dbReference type="Proteomes" id="UP001596067"/>
    </source>
</evidence>
<dbReference type="Proteomes" id="UP001596067">
    <property type="component" value="Unassembled WGS sequence"/>
</dbReference>
<evidence type="ECO:0000256" key="2">
    <source>
        <dbReference type="ARBA" id="ARBA00005513"/>
    </source>
</evidence>
<evidence type="ECO:0000256" key="12">
    <source>
        <dbReference type="ARBA" id="ARBA00025198"/>
    </source>
</evidence>
<keyword evidence="18" id="KW-1185">Reference proteome</keyword>
<evidence type="ECO:0000256" key="16">
    <source>
        <dbReference type="SAM" id="Coils"/>
    </source>
</evidence>
<keyword evidence="11 14" id="KW-0066">ATP synthesis</keyword>
<feature type="transmembrane region" description="Helical" evidence="14">
    <location>
        <begin position="13"/>
        <end position="31"/>
    </location>
</feature>
<organism evidence="17 18">
    <name type="scientific">Kitasatospora aburaviensis</name>
    <dbReference type="NCBI Taxonomy" id="67265"/>
    <lineage>
        <taxon>Bacteria</taxon>
        <taxon>Bacillati</taxon>
        <taxon>Actinomycetota</taxon>
        <taxon>Actinomycetes</taxon>
        <taxon>Kitasatosporales</taxon>
        <taxon>Streptomycetaceae</taxon>
        <taxon>Kitasatospora</taxon>
    </lineage>
</organism>
<keyword evidence="5 14" id="KW-0138">CF(0)</keyword>
<proteinExistence type="inferred from homology"/>
<feature type="coiled-coil region" evidence="16">
    <location>
        <begin position="53"/>
        <end position="87"/>
    </location>
</feature>
<keyword evidence="6 14" id="KW-0812">Transmembrane</keyword>
<protein>
    <recommendedName>
        <fullName evidence="14">ATP synthase subunit b</fullName>
    </recommendedName>
    <alternativeName>
        <fullName evidence="14">ATP synthase F(0) sector subunit b</fullName>
    </alternativeName>
    <alternativeName>
        <fullName evidence="14">ATPase subunit I</fullName>
    </alternativeName>
    <alternativeName>
        <fullName evidence="14">F-type ATPase subunit b</fullName>
        <shortName evidence="14">F-ATPase subunit b</shortName>
    </alternativeName>
</protein>
<evidence type="ECO:0000256" key="5">
    <source>
        <dbReference type="ARBA" id="ARBA00022547"/>
    </source>
</evidence>
<dbReference type="InterPro" id="IPR028987">
    <property type="entry name" value="ATP_synth_B-like_membr_sf"/>
</dbReference>
<dbReference type="Pfam" id="PF00430">
    <property type="entry name" value="ATP-synt_B"/>
    <property type="match status" value="1"/>
</dbReference>
<comment type="subunit">
    <text evidence="13 14">F-type ATPases have 2 components, F(1) - the catalytic core - and F(0) - the membrane proton channel. F(1) has five subunits: alpha(3), beta(3), gamma(1), delta(1), epsilon(1). F(0) has three main subunits: a(1), b(2) and c(10-14). The alpha and beta chains form an alternating ring which encloses part of the gamma chain. F(1) is attached to F(0) by a central stalk formed by the gamma and epsilon chains, while a peripheral stalk is formed by the delta and b chains.</text>
</comment>
<keyword evidence="4 14" id="KW-1003">Cell membrane</keyword>
<evidence type="ECO:0000256" key="9">
    <source>
        <dbReference type="ARBA" id="ARBA00023065"/>
    </source>
</evidence>
<comment type="similarity">
    <text evidence="2 14 15">Belongs to the ATPase B chain family.</text>
</comment>
<evidence type="ECO:0000313" key="17">
    <source>
        <dbReference type="EMBL" id="MFC5888557.1"/>
    </source>
</evidence>
<keyword evidence="9 14" id="KW-0406">Ion transport</keyword>
<keyword evidence="16" id="KW-0175">Coiled coil</keyword>
<keyword evidence="8 14" id="KW-1133">Transmembrane helix</keyword>
<dbReference type="SUPFAM" id="SSF81573">
    <property type="entry name" value="F1F0 ATP synthase subunit B, membrane domain"/>
    <property type="match status" value="1"/>
</dbReference>
<keyword evidence="3 14" id="KW-0813">Transport</keyword>
<comment type="function">
    <text evidence="14">Component of the F(0) channel, it forms part of the peripheral stalk, linking F(1) to F(0).</text>
</comment>
<sequence length="166" mass="18212">MDLEKLGPLKPEPAALIVGLACFFLMTWLLGRKVLPRIERVQAERRDATEGGLERAEALNDEADRTYQAYRQVLADARHEAARIRQEAAEEGAALIATAREEGLRERDRLVSEAHAQIAVDQALAAVTLRHDVGELAVELAGRVVGESVSAAAAERATVARFFDER</sequence>
<dbReference type="PANTHER" id="PTHR33445">
    <property type="entry name" value="ATP SYNTHASE SUBUNIT B', CHLOROPLASTIC"/>
    <property type="match status" value="1"/>
</dbReference>
<dbReference type="PANTHER" id="PTHR33445:SF1">
    <property type="entry name" value="ATP SYNTHASE SUBUNIT B"/>
    <property type="match status" value="1"/>
</dbReference>
<dbReference type="EMBL" id="JBHSOD010000041">
    <property type="protein sequence ID" value="MFC5888557.1"/>
    <property type="molecule type" value="Genomic_DNA"/>
</dbReference>
<dbReference type="InterPro" id="IPR002146">
    <property type="entry name" value="ATP_synth_b/b'su_bac/chlpt"/>
</dbReference>
<evidence type="ECO:0000256" key="6">
    <source>
        <dbReference type="ARBA" id="ARBA00022692"/>
    </source>
</evidence>
<comment type="function">
    <text evidence="12 14">F(1)F(0) ATP synthase produces ATP from ADP in the presence of a proton or sodium gradient. F-type ATPases consist of two structural domains, F(1) containing the extramembraneous catalytic core and F(0) containing the membrane proton channel, linked together by a central stalk and a peripheral stalk. During catalysis, ATP synthesis in the catalytic domain of F(1) is coupled via a rotary mechanism of the central stalk subunits to proton translocation.</text>
</comment>
<dbReference type="Gene3D" id="1.20.5.620">
    <property type="entry name" value="F1F0 ATP synthase subunit B, membrane domain"/>
    <property type="match status" value="1"/>
</dbReference>